<protein>
    <submittedName>
        <fullName evidence="1">Uncharacterized protein</fullName>
    </submittedName>
</protein>
<dbReference type="AlphaFoldDB" id="A0A7X4GLC0"/>
<dbReference type="RefSeq" id="WP_160987148.1">
    <property type="nucleotide sequence ID" value="NZ_WVTD01000019.1"/>
</dbReference>
<reference evidence="1 2" key="1">
    <citation type="submission" date="2019-12" db="EMBL/GenBank/DDBJ databases">
        <authorList>
            <person name="Feng G."/>
            <person name="Zhu H."/>
        </authorList>
    </citation>
    <scope>NUCLEOTIDE SEQUENCE [LARGE SCALE GENOMIC DNA]</scope>
    <source>
        <strain evidence="1 2">FGD1</strain>
    </source>
</reference>
<accession>A0A7X4GLC0</accession>
<keyword evidence="2" id="KW-1185">Reference proteome</keyword>
<organism evidence="1 2">
    <name type="scientific">Novosphingobium silvae</name>
    <dbReference type="NCBI Taxonomy" id="2692619"/>
    <lineage>
        <taxon>Bacteria</taxon>
        <taxon>Pseudomonadati</taxon>
        <taxon>Pseudomonadota</taxon>
        <taxon>Alphaproteobacteria</taxon>
        <taxon>Sphingomonadales</taxon>
        <taxon>Sphingomonadaceae</taxon>
        <taxon>Novosphingobium</taxon>
    </lineage>
</organism>
<dbReference type="Proteomes" id="UP000465810">
    <property type="component" value="Unassembled WGS sequence"/>
</dbReference>
<proteinExistence type="predicted"/>
<name>A0A7X4GLC0_9SPHN</name>
<evidence type="ECO:0000313" key="1">
    <source>
        <dbReference type="EMBL" id="MYL99719.1"/>
    </source>
</evidence>
<evidence type="ECO:0000313" key="2">
    <source>
        <dbReference type="Proteomes" id="UP000465810"/>
    </source>
</evidence>
<gene>
    <name evidence="1" type="ORF">GR702_18330</name>
</gene>
<sequence length="97" mass="11564">MRIDTLKSYRIPYQIKCRGITIQLVTIGKHLALRIVNDPKDDGNFEKLIRVDECPVLQCVHPECFRAYRLSNGQWRVTRHQITRLGFHVIHWIRPRD</sequence>
<dbReference type="EMBL" id="WVTD01000019">
    <property type="protein sequence ID" value="MYL99719.1"/>
    <property type="molecule type" value="Genomic_DNA"/>
</dbReference>
<comment type="caution">
    <text evidence="1">The sequence shown here is derived from an EMBL/GenBank/DDBJ whole genome shotgun (WGS) entry which is preliminary data.</text>
</comment>